<proteinExistence type="predicted"/>
<protein>
    <submittedName>
        <fullName evidence="1">Uncharacterized protein</fullName>
    </submittedName>
</protein>
<reference evidence="1" key="1">
    <citation type="submission" date="2021-01" db="EMBL/GenBank/DDBJ databases">
        <authorList>
            <person name="Corre E."/>
            <person name="Pelletier E."/>
            <person name="Niang G."/>
            <person name="Scheremetjew M."/>
            <person name="Finn R."/>
            <person name="Kale V."/>
            <person name="Holt S."/>
            <person name="Cochrane G."/>
            <person name="Meng A."/>
            <person name="Brown T."/>
            <person name="Cohen L."/>
        </authorList>
    </citation>
    <scope>NUCLEOTIDE SEQUENCE</scope>
    <source>
        <strain evidence="1">CCMP125</strain>
    </source>
</reference>
<name>A0A7S2Y846_9STRA</name>
<sequence length="204" mass="23033">MIFTNLTPTTSLLLPSTRSFDGNASWSSSFTVDNDDKKLAFEFEEEPTPRRSVRFEEAQNEYFSDNERVAEECAETWYASEDYAEFKADVQSNIQAASSSFSNTVESIYQATTKDGALTAEQESQLMTALSNNMELIGLENYVVRSIAKASRSRREFLQDVVADIIDEADEDDEVAEELRDSCYSISRVACLFSQYMAQAQQQC</sequence>
<accession>A0A7S2Y846</accession>
<dbReference type="AlphaFoldDB" id="A0A7S2Y846"/>
<evidence type="ECO:0000313" key="1">
    <source>
        <dbReference type="EMBL" id="CAD9958789.1"/>
    </source>
</evidence>
<dbReference type="EMBL" id="HBHT01013297">
    <property type="protein sequence ID" value="CAD9958789.1"/>
    <property type="molecule type" value="Transcribed_RNA"/>
</dbReference>
<organism evidence="1">
    <name type="scientific">Entomoneis paludosa</name>
    <dbReference type="NCBI Taxonomy" id="265537"/>
    <lineage>
        <taxon>Eukaryota</taxon>
        <taxon>Sar</taxon>
        <taxon>Stramenopiles</taxon>
        <taxon>Ochrophyta</taxon>
        <taxon>Bacillariophyta</taxon>
        <taxon>Bacillariophyceae</taxon>
        <taxon>Bacillariophycidae</taxon>
        <taxon>Entomoneidaceae</taxon>
        <taxon>Entomoneis</taxon>
    </lineage>
</organism>
<gene>
    <name evidence="1" type="ORF">APAL1065_LOCUS8894</name>
</gene>